<feature type="non-terminal residue" evidence="1">
    <location>
        <position position="76"/>
    </location>
</feature>
<proteinExistence type="predicted"/>
<dbReference type="AlphaFoldDB" id="A0A392UK15"/>
<evidence type="ECO:0000313" key="1">
    <source>
        <dbReference type="EMBL" id="MCI72786.1"/>
    </source>
</evidence>
<comment type="caution">
    <text evidence="1">The sequence shown here is derived from an EMBL/GenBank/DDBJ whole genome shotgun (WGS) entry which is preliminary data.</text>
</comment>
<accession>A0A392UK15</accession>
<protein>
    <submittedName>
        <fullName evidence="1">Uncharacterized protein</fullName>
    </submittedName>
</protein>
<keyword evidence="2" id="KW-1185">Reference proteome</keyword>
<evidence type="ECO:0000313" key="2">
    <source>
        <dbReference type="Proteomes" id="UP000265520"/>
    </source>
</evidence>
<dbReference type="Proteomes" id="UP000265520">
    <property type="component" value="Unassembled WGS sequence"/>
</dbReference>
<sequence length="76" mass="7690">IDSSLEILVLGQKFTIRVLEDNGWWQSGGFPCCGGCGAEQEDATSLASNVGGASVLATVVGDSVGGSEGDPLETCQ</sequence>
<name>A0A392UK15_9FABA</name>
<organism evidence="1 2">
    <name type="scientific">Trifolium medium</name>
    <dbReference type="NCBI Taxonomy" id="97028"/>
    <lineage>
        <taxon>Eukaryota</taxon>
        <taxon>Viridiplantae</taxon>
        <taxon>Streptophyta</taxon>
        <taxon>Embryophyta</taxon>
        <taxon>Tracheophyta</taxon>
        <taxon>Spermatophyta</taxon>
        <taxon>Magnoliopsida</taxon>
        <taxon>eudicotyledons</taxon>
        <taxon>Gunneridae</taxon>
        <taxon>Pentapetalae</taxon>
        <taxon>rosids</taxon>
        <taxon>fabids</taxon>
        <taxon>Fabales</taxon>
        <taxon>Fabaceae</taxon>
        <taxon>Papilionoideae</taxon>
        <taxon>50 kb inversion clade</taxon>
        <taxon>NPAAA clade</taxon>
        <taxon>Hologalegina</taxon>
        <taxon>IRL clade</taxon>
        <taxon>Trifolieae</taxon>
        <taxon>Trifolium</taxon>
    </lineage>
</organism>
<dbReference type="EMBL" id="LXQA010825282">
    <property type="protein sequence ID" value="MCI72786.1"/>
    <property type="molecule type" value="Genomic_DNA"/>
</dbReference>
<feature type="non-terminal residue" evidence="1">
    <location>
        <position position="1"/>
    </location>
</feature>
<reference evidence="1 2" key="1">
    <citation type="journal article" date="2018" name="Front. Plant Sci.">
        <title>Red Clover (Trifolium pratense) and Zigzag Clover (T. medium) - A Picture of Genomic Similarities and Differences.</title>
        <authorList>
            <person name="Dluhosova J."/>
            <person name="Istvanek J."/>
            <person name="Nedelnik J."/>
            <person name="Repkova J."/>
        </authorList>
    </citation>
    <scope>NUCLEOTIDE SEQUENCE [LARGE SCALE GENOMIC DNA]</scope>
    <source>
        <strain evidence="2">cv. 10/8</strain>
        <tissue evidence="1">Leaf</tissue>
    </source>
</reference>